<dbReference type="EMBL" id="MFJL01000043">
    <property type="protein sequence ID" value="OGG12695.1"/>
    <property type="molecule type" value="Genomic_DNA"/>
</dbReference>
<dbReference type="CDD" id="cd02440">
    <property type="entry name" value="AdoMet_MTases"/>
    <property type="match status" value="1"/>
</dbReference>
<dbReference type="SUPFAM" id="SSF53335">
    <property type="entry name" value="S-adenosyl-L-methionine-dependent methyltransferases"/>
    <property type="match status" value="1"/>
</dbReference>
<gene>
    <name evidence="1" type="ORF">A3D77_03985</name>
</gene>
<evidence type="ECO:0000313" key="2">
    <source>
        <dbReference type="Proteomes" id="UP000176923"/>
    </source>
</evidence>
<comment type="caution">
    <text evidence="1">The sequence shown here is derived from an EMBL/GenBank/DDBJ whole genome shotgun (WGS) entry which is preliminary data.</text>
</comment>
<evidence type="ECO:0000313" key="1">
    <source>
        <dbReference type="EMBL" id="OGG12695.1"/>
    </source>
</evidence>
<reference evidence="1 2" key="1">
    <citation type="journal article" date="2016" name="Nat. Commun.">
        <title>Thousands of microbial genomes shed light on interconnected biogeochemical processes in an aquifer system.</title>
        <authorList>
            <person name="Anantharaman K."/>
            <person name="Brown C.T."/>
            <person name="Hug L.A."/>
            <person name="Sharon I."/>
            <person name="Castelle C.J."/>
            <person name="Probst A.J."/>
            <person name="Thomas B.C."/>
            <person name="Singh A."/>
            <person name="Wilkins M.J."/>
            <person name="Karaoz U."/>
            <person name="Brodie E.L."/>
            <person name="Williams K.H."/>
            <person name="Hubbard S.S."/>
            <person name="Banfield J.F."/>
        </authorList>
    </citation>
    <scope>NUCLEOTIDE SEQUENCE [LARGE SCALE GENOMIC DNA]</scope>
</reference>
<organism evidence="1 2">
    <name type="scientific">Candidatus Gottesmanbacteria bacterium RIFCSPHIGHO2_02_FULL_39_11</name>
    <dbReference type="NCBI Taxonomy" id="1798382"/>
    <lineage>
        <taxon>Bacteria</taxon>
        <taxon>Candidatus Gottesmaniibacteriota</taxon>
    </lineage>
</organism>
<dbReference type="PANTHER" id="PTHR43861">
    <property type="entry name" value="TRANS-ACONITATE 2-METHYLTRANSFERASE-RELATED"/>
    <property type="match status" value="1"/>
</dbReference>
<proteinExistence type="predicted"/>
<dbReference type="InterPro" id="IPR029063">
    <property type="entry name" value="SAM-dependent_MTases_sf"/>
</dbReference>
<protein>
    <recommendedName>
        <fullName evidence="3">Methyltransferase domain-containing protein</fullName>
    </recommendedName>
</protein>
<sequence>MSLGPWTSYSYLHDPTHLLFVLSRYKFCAKMLKGRKNVLEVGCGDGFGIPLVAQVVDYVTGIDLDKKIISSNIKRLRDFSNISFKELDMLKEIPSGKFDGIYAIDVIEHIPTDKTKRFIQNIQSSLKDSGICIVGTPNITSDKYASRQSKLHHINLQSYQSLLLLMQKYFTNVFMFGMNDEVVHTGYPPMCHYLFAVGVGKK</sequence>
<accession>A0A1F5ZK38</accession>
<dbReference type="STRING" id="1798382.A3D77_03985"/>
<dbReference type="Proteomes" id="UP000176923">
    <property type="component" value="Unassembled WGS sequence"/>
</dbReference>
<evidence type="ECO:0008006" key="3">
    <source>
        <dbReference type="Google" id="ProtNLM"/>
    </source>
</evidence>
<dbReference type="Gene3D" id="3.40.50.150">
    <property type="entry name" value="Vaccinia Virus protein VP39"/>
    <property type="match status" value="1"/>
</dbReference>
<name>A0A1F5ZK38_9BACT</name>
<dbReference type="Pfam" id="PF13489">
    <property type="entry name" value="Methyltransf_23"/>
    <property type="match status" value="1"/>
</dbReference>
<dbReference type="AlphaFoldDB" id="A0A1F5ZK38"/>